<dbReference type="InterPro" id="IPR029016">
    <property type="entry name" value="GAF-like_dom_sf"/>
</dbReference>
<feature type="domain" description="GGDEF" evidence="1">
    <location>
        <begin position="202"/>
        <end position="339"/>
    </location>
</feature>
<dbReference type="Pfam" id="PF01590">
    <property type="entry name" value="GAF"/>
    <property type="match status" value="1"/>
</dbReference>
<dbReference type="PANTHER" id="PTHR45138:SF9">
    <property type="entry name" value="DIGUANYLATE CYCLASE DGCM-RELATED"/>
    <property type="match status" value="1"/>
</dbReference>
<reference evidence="3" key="1">
    <citation type="submission" date="2016-10" db="EMBL/GenBank/DDBJ databases">
        <authorList>
            <person name="Varghese N."/>
            <person name="Submissions S."/>
        </authorList>
    </citation>
    <scope>NUCLEOTIDE SEQUENCE [LARGE SCALE GENOMIC DNA]</scope>
    <source>
        <strain evidence="3">DSM 4771</strain>
    </source>
</reference>
<sequence length="339" mass="38281">MEEREKERVEALKRYDILDTSPDTAFDRITELVTELVNVPVAMISLVDADRIWFKSTYGVEIEEVKRRPGLCDRVIVQDELYVVEHASKDPGFIGHLAAEGEGIEFYAGVPLTTHDGYSIGVLSAMDMKPGSLSEKGAGALRKLAQVVMDEIELHLEAKRLEKVNEKLEKKTTYDSMTGVLNRDAVLSALYKKMALSDREDEALSVLIIDIDHFKQVNDEHGHIVGDEVIREVAKRLDRYTRESDDFGRLSGEEFMLLAYPSDKKEAEEIADRLRAVIAEEPISVSNEAGRLDINVTISIGIFSNEADHLLKARYIMHKADEALFESKREGRNRITVWS</sequence>
<dbReference type="SUPFAM" id="SSF55073">
    <property type="entry name" value="Nucleotide cyclase"/>
    <property type="match status" value="1"/>
</dbReference>
<dbReference type="InterPro" id="IPR003018">
    <property type="entry name" value="GAF"/>
</dbReference>
<evidence type="ECO:0000259" key="1">
    <source>
        <dbReference type="PROSITE" id="PS50887"/>
    </source>
</evidence>
<dbReference type="CDD" id="cd01949">
    <property type="entry name" value="GGDEF"/>
    <property type="match status" value="1"/>
</dbReference>
<dbReference type="InterPro" id="IPR029787">
    <property type="entry name" value="Nucleotide_cyclase"/>
</dbReference>
<dbReference type="PROSITE" id="PS50887">
    <property type="entry name" value="GGDEF"/>
    <property type="match status" value="1"/>
</dbReference>
<dbReference type="GO" id="GO:0052621">
    <property type="term" value="F:diguanylate cyclase activity"/>
    <property type="evidence" value="ECO:0007669"/>
    <property type="project" value="TreeGrafter"/>
</dbReference>
<evidence type="ECO:0000313" key="3">
    <source>
        <dbReference type="Proteomes" id="UP000199225"/>
    </source>
</evidence>
<dbReference type="InterPro" id="IPR050469">
    <property type="entry name" value="Diguanylate_Cyclase"/>
</dbReference>
<dbReference type="RefSeq" id="WP_093193881.1">
    <property type="nucleotide sequence ID" value="NZ_FNEV01000006.1"/>
</dbReference>
<dbReference type="STRING" id="86666.SAMN04490247_2160"/>
<name>A0A1G8UBM4_9BACI</name>
<dbReference type="OrthoDB" id="9759607at2"/>
<dbReference type="InterPro" id="IPR000160">
    <property type="entry name" value="GGDEF_dom"/>
</dbReference>
<dbReference type="InterPro" id="IPR043128">
    <property type="entry name" value="Rev_trsase/Diguanyl_cyclase"/>
</dbReference>
<organism evidence="2 3">
    <name type="scientific">Salimicrobium halophilum</name>
    <dbReference type="NCBI Taxonomy" id="86666"/>
    <lineage>
        <taxon>Bacteria</taxon>
        <taxon>Bacillati</taxon>
        <taxon>Bacillota</taxon>
        <taxon>Bacilli</taxon>
        <taxon>Bacillales</taxon>
        <taxon>Bacillaceae</taxon>
        <taxon>Salimicrobium</taxon>
    </lineage>
</organism>
<dbReference type="Gene3D" id="3.30.70.270">
    <property type="match status" value="1"/>
</dbReference>
<dbReference type="NCBIfam" id="TIGR00254">
    <property type="entry name" value="GGDEF"/>
    <property type="match status" value="1"/>
</dbReference>
<dbReference type="PANTHER" id="PTHR45138">
    <property type="entry name" value="REGULATORY COMPONENTS OF SENSORY TRANSDUCTION SYSTEM"/>
    <property type="match status" value="1"/>
</dbReference>
<dbReference type="SUPFAM" id="SSF55781">
    <property type="entry name" value="GAF domain-like"/>
    <property type="match status" value="1"/>
</dbReference>
<gene>
    <name evidence="2" type="ORF">SAMN04490247_2160</name>
</gene>
<dbReference type="EMBL" id="FNEV01000006">
    <property type="protein sequence ID" value="SDJ51153.1"/>
    <property type="molecule type" value="Genomic_DNA"/>
</dbReference>
<keyword evidence="3" id="KW-1185">Reference proteome</keyword>
<accession>A0A1G8UBM4</accession>
<dbReference type="Pfam" id="PF00990">
    <property type="entry name" value="GGDEF"/>
    <property type="match status" value="1"/>
</dbReference>
<dbReference type="FunFam" id="3.30.70.270:FF:000001">
    <property type="entry name" value="Diguanylate cyclase domain protein"/>
    <property type="match status" value="1"/>
</dbReference>
<dbReference type="AlphaFoldDB" id="A0A1G8UBM4"/>
<dbReference type="Proteomes" id="UP000199225">
    <property type="component" value="Unassembled WGS sequence"/>
</dbReference>
<dbReference type="SMART" id="SM00065">
    <property type="entry name" value="GAF"/>
    <property type="match status" value="1"/>
</dbReference>
<dbReference type="Gene3D" id="3.30.450.40">
    <property type="match status" value="1"/>
</dbReference>
<dbReference type="SMART" id="SM00267">
    <property type="entry name" value="GGDEF"/>
    <property type="match status" value="1"/>
</dbReference>
<proteinExistence type="predicted"/>
<protein>
    <submittedName>
        <fullName evidence="2">Diguanylate cyclase (GGDEF) domain-containing protein</fullName>
    </submittedName>
</protein>
<evidence type="ECO:0000313" key="2">
    <source>
        <dbReference type="EMBL" id="SDJ51153.1"/>
    </source>
</evidence>